<evidence type="ECO:0000313" key="3">
    <source>
        <dbReference type="EMBL" id="TWB96853.1"/>
    </source>
</evidence>
<protein>
    <recommendedName>
        <fullName evidence="2">DUF6456 domain-containing protein</fullName>
    </recommendedName>
</protein>
<gene>
    <name evidence="3" type="ORF">FBZ93_10799</name>
</gene>
<dbReference type="AlphaFoldDB" id="A0A560LMU3"/>
<feature type="compositionally biased region" description="Basic and acidic residues" evidence="1">
    <location>
        <begin position="9"/>
        <end position="21"/>
    </location>
</feature>
<keyword evidence="4" id="KW-1185">Reference proteome</keyword>
<accession>A0A560LMU3</accession>
<dbReference type="Proteomes" id="UP000321304">
    <property type="component" value="Unassembled WGS sequence"/>
</dbReference>
<organism evidence="3 4">
    <name type="scientific">Bradyrhizobium macuxiense</name>
    <dbReference type="NCBI Taxonomy" id="1755647"/>
    <lineage>
        <taxon>Bacteria</taxon>
        <taxon>Pseudomonadati</taxon>
        <taxon>Pseudomonadota</taxon>
        <taxon>Alphaproteobacteria</taxon>
        <taxon>Hyphomicrobiales</taxon>
        <taxon>Nitrobacteraceae</taxon>
        <taxon>Bradyrhizobium</taxon>
    </lineage>
</organism>
<reference evidence="3 4" key="1">
    <citation type="submission" date="2019-06" db="EMBL/GenBank/DDBJ databases">
        <title>Genomic Encyclopedia of Type Strains, Phase IV (KMG-V): Genome sequencing to study the core and pangenomes of soil and plant-associated prokaryotes.</title>
        <authorList>
            <person name="Whitman W."/>
        </authorList>
    </citation>
    <scope>NUCLEOTIDE SEQUENCE [LARGE SCALE GENOMIC DNA]</scope>
    <source>
        <strain evidence="3 4">BR 10355</strain>
    </source>
</reference>
<dbReference type="RefSeq" id="WP_146987595.1">
    <property type="nucleotide sequence ID" value="NZ_VITY01000007.1"/>
</dbReference>
<dbReference type="EMBL" id="VITY01000007">
    <property type="protein sequence ID" value="TWB96853.1"/>
    <property type="molecule type" value="Genomic_DNA"/>
</dbReference>
<name>A0A560LMU3_9BRAD</name>
<evidence type="ECO:0000259" key="2">
    <source>
        <dbReference type="Pfam" id="PF20057"/>
    </source>
</evidence>
<sequence length="192" mass="21957">MPRAKRRKPYDPARTHDRRSQDLPYNAEVATVEVDDPLAIEPGEKIVAFRSIRNDPLGRLHAHRQIDDTQYRSGRAFQNDWEKAERGPRAVDTTREYVDGGLQREPITEGQRQATLRLNRAEHELGADGSALVHDVLILGMTMEQVGQRRGLRTQRWQDYFARRLKECLGRLALMYGLATPSPVPAKDRHPG</sequence>
<dbReference type="OrthoDB" id="8224549at2"/>
<dbReference type="Pfam" id="PF20057">
    <property type="entry name" value="DUF6456"/>
    <property type="match status" value="1"/>
</dbReference>
<feature type="region of interest" description="Disordered" evidence="1">
    <location>
        <begin position="1"/>
        <end position="26"/>
    </location>
</feature>
<evidence type="ECO:0000256" key="1">
    <source>
        <dbReference type="SAM" id="MobiDB-lite"/>
    </source>
</evidence>
<evidence type="ECO:0000313" key="4">
    <source>
        <dbReference type="Proteomes" id="UP000321304"/>
    </source>
</evidence>
<proteinExistence type="predicted"/>
<comment type="caution">
    <text evidence="3">The sequence shown here is derived from an EMBL/GenBank/DDBJ whole genome shotgun (WGS) entry which is preliminary data.</text>
</comment>
<dbReference type="InterPro" id="IPR045599">
    <property type="entry name" value="DUF6456"/>
</dbReference>
<feature type="domain" description="DUF6456" evidence="2">
    <location>
        <begin position="55"/>
        <end position="153"/>
    </location>
</feature>